<name>A0A2M6T1V1_9BACT</name>
<keyword evidence="1" id="KW-0812">Transmembrane</keyword>
<evidence type="ECO:0000313" key="2">
    <source>
        <dbReference type="EMBL" id="PIS39076.1"/>
    </source>
</evidence>
<gene>
    <name evidence="2" type="ORF">COT34_00350</name>
</gene>
<organism evidence="2 3">
    <name type="scientific">Candidatus Nealsonbacteria bacterium CG08_land_8_20_14_0_20_43_11</name>
    <dbReference type="NCBI Taxonomy" id="1974706"/>
    <lineage>
        <taxon>Bacteria</taxon>
        <taxon>Candidatus Nealsoniibacteriota</taxon>
    </lineage>
</organism>
<feature type="non-terminal residue" evidence="2">
    <location>
        <position position="1"/>
    </location>
</feature>
<reference evidence="3" key="1">
    <citation type="submission" date="2017-09" db="EMBL/GenBank/DDBJ databases">
        <title>Depth-based differentiation of microbial function through sediment-hosted aquifers and enrichment of novel symbionts in the deep terrestrial subsurface.</title>
        <authorList>
            <person name="Probst A.J."/>
            <person name="Ladd B."/>
            <person name="Jarett J.K."/>
            <person name="Geller-Mcgrath D.E."/>
            <person name="Sieber C.M.K."/>
            <person name="Emerson J.B."/>
            <person name="Anantharaman K."/>
            <person name="Thomas B.C."/>
            <person name="Malmstrom R."/>
            <person name="Stieglmeier M."/>
            <person name="Klingl A."/>
            <person name="Woyke T."/>
            <person name="Ryan C.M."/>
            <person name="Banfield J.F."/>
        </authorList>
    </citation>
    <scope>NUCLEOTIDE SEQUENCE [LARGE SCALE GENOMIC DNA]</scope>
</reference>
<keyword evidence="1" id="KW-0472">Membrane</keyword>
<evidence type="ECO:0000256" key="1">
    <source>
        <dbReference type="SAM" id="Phobius"/>
    </source>
</evidence>
<dbReference type="AlphaFoldDB" id="A0A2M6T1V1"/>
<evidence type="ECO:0000313" key="3">
    <source>
        <dbReference type="Proteomes" id="UP000229390"/>
    </source>
</evidence>
<dbReference type="EMBL" id="PEYE01000007">
    <property type="protein sequence ID" value="PIS39076.1"/>
    <property type="molecule type" value="Genomic_DNA"/>
</dbReference>
<keyword evidence="1" id="KW-1133">Transmembrane helix</keyword>
<accession>A0A2M6T1V1</accession>
<protein>
    <submittedName>
        <fullName evidence="2">Uncharacterized protein</fullName>
    </submittedName>
</protein>
<comment type="caution">
    <text evidence="2">The sequence shown here is derived from an EMBL/GenBank/DDBJ whole genome shotgun (WGS) entry which is preliminary data.</text>
</comment>
<sequence length="287" mass="31797">GQITEPIIFQDVLRGQQMKAVLTLLNSEQKDVVYEFSSFGDISEWVSFFAKSDSNFANPIAQALMPANNFLEVWAVFNVPPDAPNGVYKGEIIVTTAEDDLAKEATQASVRQSVGREVSIEITGKEIAKLSSQVIPEKYGIKKGKPLEIKVIYENQGNVFLTPSAELEILRGEAIVFNAVFPYPADSEAIKPLETKIFNPLLSWQTAGQKPGEYQAKIAILLNGQTIQEEEFKFKITSLQDNVLKIVSKIGFGSLGMGWFLIGLLFFIIASTLILLSRRPGVFKKLF</sequence>
<feature type="transmembrane region" description="Helical" evidence="1">
    <location>
        <begin position="257"/>
        <end position="276"/>
    </location>
</feature>
<proteinExistence type="predicted"/>
<dbReference type="Proteomes" id="UP000229390">
    <property type="component" value="Unassembled WGS sequence"/>
</dbReference>